<dbReference type="InterPro" id="IPR003660">
    <property type="entry name" value="HAMP_dom"/>
</dbReference>
<dbReference type="PROSITE" id="PS50885">
    <property type="entry name" value="HAMP"/>
    <property type="match status" value="1"/>
</dbReference>
<protein>
    <submittedName>
        <fullName evidence="7">HAMP domain-containing protein</fullName>
    </submittedName>
</protein>
<keyword evidence="8" id="KW-1185">Reference proteome</keyword>
<dbReference type="Pfam" id="PF00015">
    <property type="entry name" value="MCPsignal"/>
    <property type="match status" value="1"/>
</dbReference>
<dbReference type="PANTHER" id="PTHR43531:SF11">
    <property type="entry name" value="METHYL-ACCEPTING CHEMOTAXIS PROTEIN 3"/>
    <property type="match status" value="1"/>
</dbReference>
<evidence type="ECO:0000259" key="6">
    <source>
        <dbReference type="PROSITE" id="PS50885"/>
    </source>
</evidence>
<sequence length="549" mass="58495">MSLRLPTIRLRLPFPRASFGARLVARLAGTIGLLLGICLIAAFQLGRDDVRLQGVVSDTLAPVAEVGRIQNDYNDILQTVTHAALTELPSSLDDAVTQIGARRVDIKKHWAPLEDSGLGSTQKQLLGLIELHRVAVDQAVDETLGLLKAEQYDLARLKVSNDLQDAFGPLKSDFSNLFSLALSEGEAQAASQHVANRRGLYGLLGMVLVALGLTLWMDLRLMRSLTARLAVATRVATRIARGRLGEPVDPGHDDEIGRLLQSLDGMDRQLVAVVRQVSERASALDHNATGIAEGNDALSQRTESQALHLERTAGSMARIAASLAESEHLGRSADRAAEEARTHAAQGRAAVSEAAGSMAEIDRTSRSMGDMLDLIDQVAFQTRLLALNAAVEAARAGEHGRGFGVVATEVRGLAQRCSEAARDIRGLVTASDEAVRSGLDRVARTGEVIESIGASVNRLAEAMHVIVASARDQASDITEVNRSVIEMDAMTQENAALGEQAAAASRALREGATALREEMAFFQLGELPMPATAVSPAAAREPARRVALA</sequence>
<dbReference type="Pfam" id="PF00672">
    <property type="entry name" value="HAMP"/>
    <property type="match status" value="1"/>
</dbReference>
<dbReference type="PROSITE" id="PS50111">
    <property type="entry name" value="CHEMOTAXIS_TRANSDUC_2"/>
    <property type="match status" value="1"/>
</dbReference>
<gene>
    <name evidence="7" type="ORF">ISP17_13930</name>
</gene>
<reference evidence="7 8" key="1">
    <citation type="submission" date="2020-10" db="EMBL/GenBank/DDBJ databases">
        <title>Phylogeny of dyella-like bacteria.</title>
        <authorList>
            <person name="Fu J."/>
        </authorList>
    </citation>
    <scope>NUCLEOTIDE SEQUENCE [LARGE SCALE GENOMIC DNA]</scope>
    <source>
        <strain evidence="7 8">Gsoil3046</strain>
    </source>
</reference>
<evidence type="ECO:0000313" key="8">
    <source>
        <dbReference type="Proteomes" id="UP001620460"/>
    </source>
</evidence>
<dbReference type="PANTHER" id="PTHR43531">
    <property type="entry name" value="PROTEIN ICFG"/>
    <property type="match status" value="1"/>
</dbReference>
<dbReference type="InterPro" id="IPR051310">
    <property type="entry name" value="MCP_chemotaxis"/>
</dbReference>
<keyword evidence="1" id="KW-0145">Chemotaxis</keyword>
<proteinExistence type="inferred from homology"/>
<feature type="transmembrane region" description="Helical" evidence="4">
    <location>
        <begin position="21"/>
        <end position="43"/>
    </location>
</feature>
<keyword evidence="3" id="KW-0807">Transducer</keyword>
<feature type="domain" description="HAMP" evidence="6">
    <location>
        <begin position="223"/>
        <end position="275"/>
    </location>
</feature>
<keyword evidence="4" id="KW-0472">Membrane</keyword>
<evidence type="ECO:0000256" key="2">
    <source>
        <dbReference type="ARBA" id="ARBA00029447"/>
    </source>
</evidence>
<comment type="similarity">
    <text evidence="2">Belongs to the methyl-accepting chemotaxis (MCP) protein family.</text>
</comment>
<feature type="domain" description="Methyl-accepting transducer" evidence="5">
    <location>
        <begin position="280"/>
        <end position="509"/>
    </location>
</feature>
<dbReference type="CDD" id="cd06225">
    <property type="entry name" value="HAMP"/>
    <property type="match status" value="1"/>
</dbReference>
<comment type="caution">
    <text evidence="7">The sequence shown here is derived from an EMBL/GenBank/DDBJ whole genome shotgun (WGS) entry which is preliminary data.</text>
</comment>
<organism evidence="7 8">
    <name type="scientific">Dyella ginsengisoli</name>
    <dbReference type="NCBI Taxonomy" id="363848"/>
    <lineage>
        <taxon>Bacteria</taxon>
        <taxon>Pseudomonadati</taxon>
        <taxon>Pseudomonadota</taxon>
        <taxon>Gammaproteobacteria</taxon>
        <taxon>Lysobacterales</taxon>
        <taxon>Rhodanobacteraceae</taxon>
        <taxon>Dyella</taxon>
    </lineage>
</organism>
<dbReference type="InterPro" id="IPR004089">
    <property type="entry name" value="MCPsignal_dom"/>
</dbReference>
<dbReference type="SMART" id="SM00283">
    <property type="entry name" value="MA"/>
    <property type="match status" value="1"/>
</dbReference>
<evidence type="ECO:0000256" key="3">
    <source>
        <dbReference type="PROSITE-ProRule" id="PRU00284"/>
    </source>
</evidence>
<accession>A0ABW8JV77</accession>
<evidence type="ECO:0000259" key="5">
    <source>
        <dbReference type="PROSITE" id="PS50111"/>
    </source>
</evidence>
<evidence type="ECO:0000256" key="1">
    <source>
        <dbReference type="ARBA" id="ARBA00022500"/>
    </source>
</evidence>
<dbReference type="SMART" id="SM00304">
    <property type="entry name" value="HAMP"/>
    <property type="match status" value="1"/>
</dbReference>
<feature type="transmembrane region" description="Helical" evidence="4">
    <location>
        <begin position="200"/>
        <end position="219"/>
    </location>
</feature>
<evidence type="ECO:0000256" key="4">
    <source>
        <dbReference type="SAM" id="Phobius"/>
    </source>
</evidence>
<dbReference type="EMBL" id="JADIKM010000003">
    <property type="protein sequence ID" value="MFK2905057.1"/>
    <property type="molecule type" value="Genomic_DNA"/>
</dbReference>
<keyword evidence="4" id="KW-1133">Transmembrane helix</keyword>
<dbReference type="SUPFAM" id="SSF58104">
    <property type="entry name" value="Methyl-accepting chemotaxis protein (MCP) signaling domain"/>
    <property type="match status" value="1"/>
</dbReference>
<dbReference type="RefSeq" id="WP_404634143.1">
    <property type="nucleotide sequence ID" value="NZ_JADIKM010000003.1"/>
</dbReference>
<name>A0ABW8JV77_9GAMM</name>
<keyword evidence="4" id="KW-0812">Transmembrane</keyword>
<dbReference type="Gene3D" id="1.10.287.950">
    <property type="entry name" value="Methyl-accepting chemotaxis protein"/>
    <property type="match status" value="1"/>
</dbReference>
<evidence type="ECO:0000313" key="7">
    <source>
        <dbReference type="EMBL" id="MFK2905057.1"/>
    </source>
</evidence>
<dbReference type="Proteomes" id="UP001620460">
    <property type="component" value="Unassembled WGS sequence"/>
</dbReference>